<evidence type="ECO:0000256" key="3">
    <source>
        <dbReference type="ARBA" id="ARBA00023163"/>
    </source>
</evidence>
<comment type="caution">
    <text evidence="6">The sequence shown here is derived from an EMBL/GenBank/DDBJ whole genome shotgun (WGS) entry which is preliminary data.</text>
</comment>
<dbReference type="InterPro" id="IPR018060">
    <property type="entry name" value="HTH_AraC"/>
</dbReference>
<dbReference type="Gene3D" id="1.10.10.60">
    <property type="entry name" value="Homeodomain-like"/>
    <property type="match status" value="1"/>
</dbReference>
<dbReference type="GO" id="GO:0003700">
    <property type="term" value="F:DNA-binding transcription factor activity"/>
    <property type="evidence" value="ECO:0007669"/>
    <property type="project" value="InterPro"/>
</dbReference>
<sequence length="326" mass="37529">MPRKPIQHIPVNPDDIAYILGLLSMHHTISGELQDEFYKHAIAVQLNIGQHLLYQGDRCNYMYFIREGALMAYSMHKQKKITTYISVENEFVSSLSGLYGEQPSREAIVAIEPTLVLGVHTDILQGWYQRFFDLNYVIRQVYENYYRDAQERTHVVRVGDATERYLYFVKSKPGYIDRLPLDCIASFLDMKPETLLRIKKQEQVSRPTQEAETLLQRVTQFIEASECFKEKTLKVNDLAIRLDIPAYKLSQALNTFAQTSFNDFVNNYRIAHLKSQLEKVGILQNYTIEALALQAGFASRSGFYKAFKKTEGISPKEFLAASKAIV</sequence>
<dbReference type="InterPro" id="IPR014710">
    <property type="entry name" value="RmlC-like_jellyroll"/>
</dbReference>
<reference evidence="6 7" key="1">
    <citation type="submission" date="2020-01" db="EMBL/GenBank/DDBJ databases">
        <authorList>
            <person name="Kim M.K."/>
        </authorList>
    </citation>
    <scope>NUCLEOTIDE SEQUENCE [LARGE SCALE GENOMIC DNA]</scope>
    <source>
        <strain evidence="6 7">BT213</strain>
    </source>
</reference>
<dbReference type="PROSITE" id="PS50042">
    <property type="entry name" value="CNMP_BINDING_3"/>
    <property type="match status" value="1"/>
</dbReference>
<feature type="domain" description="HTH araC/xylS-type" evidence="4">
    <location>
        <begin position="216"/>
        <end position="321"/>
    </location>
</feature>
<dbReference type="GO" id="GO:0043565">
    <property type="term" value="F:sequence-specific DNA binding"/>
    <property type="evidence" value="ECO:0007669"/>
    <property type="project" value="InterPro"/>
</dbReference>
<evidence type="ECO:0000313" key="7">
    <source>
        <dbReference type="Proteomes" id="UP000478546"/>
    </source>
</evidence>
<accession>A0A6B2H4Y6</accession>
<evidence type="ECO:0000259" key="4">
    <source>
        <dbReference type="PROSITE" id="PS01124"/>
    </source>
</evidence>
<dbReference type="Gene3D" id="2.60.120.10">
    <property type="entry name" value="Jelly Rolls"/>
    <property type="match status" value="1"/>
</dbReference>
<evidence type="ECO:0000256" key="2">
    <source>
        <dbReference type="ARBA" id="ARBA00023125"/>
    </source>
</evidence>
<dbReference type="RefSeq" id="WP_162345766.1">
    <property type="nucleotide sequence ID" value="NZ_JAAEAA010000007.1"/>
</dbReference>
<dbReference type="Pfam" id="PF12833">
    <property type="entry name" value="HTH_18"/>
    <property type="match status" value="1"/>
</dbReference>
<dbReference type="InterPro" id="IPR000595">
    <property type="entry name" value="cNMP-bd_dom"/>
</dbReference>
<organism evidence="6 7">
    <name type="scientific">Pontibacter fetidus</name>
    <dbReference type="NCBI Taxonomy" id="2700082"/>
    <lineage>
        <taxon>Bacteria</taxon>
        <taxon>Pseudomonadati</taxon>
        <taxon>Bacteroidota</taxon>
        <taxon>Cytophagia</taxon>
        <taxon>Cytophagales</taxon>
        <taxon>Hymenobacteraceae</taxon>
        <taxon>Pontibacter</taxon>
    </lineage>
</organism>
<dbReference type="SUPFAM" id="SSF51206">
    <property type="entry name" value="cAMP-binding domain-like"/>
    <property type="match status" value="1"/>
</dbReference>
<evidence type="ECO:0000259" key="5">
    <source>
        <dbReference type="PROSITE" id="PS50042"/>
    </source>
</evidence>
<dbReference type="AlphaFoldDB" id="A0A6B2H4Y6"/>
<gene>
    <name evidence="6" type="ORF">GWO68_07250</name>
</gene>
<dbReference type="InterPro" id="IPR018490">
    <property type="entry name" value="cNMP-bd_dom_sf"/>
</dbReference>
<dbReference type="Pfam" id="PF00027">
    <property type="entry name" value="cNMP_binding"/>
    <property type="match status" value="1"/>
</dbReference>
<keyword evidence="7" id="KW-1185">Reference proteome</keyword>
<dbReference type="InterPro" id="IPR009057">
    <property type="entry name" value="Homeodomain-like_sf"/>
</dbReference>
<proteinExistence type="predicted"/>
<evidence type="ECO:0000256" key="1">
    <source>
        <dbReference type="ARBA" id="ARBA00023015"/>
    </source>
</evidence>
<dbReference type="SMART" id="SM00342">
    <property type="entry name" value="HTH_ARAC"/>
    <property type="match status" value="1"/>
</dbReference>
<keyword evidence="1" id="KW-0805">Transcription regulation</keyword>
<dbReference type="EMBL" id="JAAEAA010000007">
    <property type="protein sequence ID" value="NDK55706.1"/>
    <property type="molecule type" value="Genomic_DNA"/>
</dbReference>
<dbReference type="SUPFAM" id="SSF46689">
    <property type="entry name" value="Homeodomain-like"/>
    <property type="match status" value="1"/>
</dbReference>
<dbReference type="PANTHER" id="PTHR43280">
    <property type="entry name" value="ARAC-FAMILY TRANSCRIPTIONAL REGULATOR"/>
    <property type="match status" value="1"/>
</dbReference>
<keyword evidence="2" id="KW-0238">DNA-binding</keyword>
<feature type="domain" description="Cyclic nucleotide-binding" evidence="5">
    <location>
        <begin position="49"/>
        <end position="125"/>
    </location>
</feature>
<dbReference type="PANTHER" id="PTHR43280:SF29">
    <property type="entry name" value="ARAC-FAMILY TRANSCRIPTIONAL REGULATOR"/>
    <property type="match status" value="1"/>
</dbReference>
<keyword evidence="3" id="KW-0804">Transcription</keyword>
<dbReference type="PROSITE" id="PS01124">
    <property type="entry name" value="HTH_ARAC_FAMILY_2"/>
    <property type="match status" value="1"/>
</dbReference>
<protein>
    <submittedName>
        <fullName evidence="6">Helix-turn-helix domain-containing protein</fullName>
    </submittedName>
</protein>
<dbReference type="Proteomes" id="UP000478546">
    <property type="component" value="Unassembled WGS sequence"/>
</dbReference>
<name>A0A6B2H4Y6_9BACT</name>
<evidence type="ECO:0000313" key="6">
    <source>
        <dbReference type="EMBL" id="NDK55706.1"/>
    </source>
</evidence>